<dbReference type="InterPro" id="IPR000477">
    <property type="entry name" value="RT_dom"/>
</dbReference>
<organism evidence="3 4">
    <name type="scientific">Psychroserpens burtonensis</name>
    <dbReference type="NCBI Taxonomy" id="49278"/>
    <lineage>
        <taxon>Bacteria</taxon>
        <taxon>Pseudomonadati</taxon>
        <taxon>Bacteroidota</taxon>
        <taxon>Flavobacteriia</taxon>
        <taxon>Flavobacteriales</taxon>
        <taxon>Flavobacteriaceae</taxon>
        <taxon>Psychroserpens</taxon>
    </lineage>
</organism>
<dbReference type="InterPro" id="IPR051083">
    <property type="entry name" value="GrpII_Intron_Splice-Mob/Def"/>
</dbReference>
<dbReference type="AlphaFoldDB" id="A0A5C7B3U4"/>
<sequence>MAEKHTIPLENLFKAYYSCRKNKRNTINALAFELNLEEELIQLKEELESGTYAISSSIAFVVDKPVKREIFAANFRDRVVHHLIIQKMNTVFEKHFIYDSYACRKAKGTHFGIGRVDGFIRKCSKNYTQDCYLLKLDIKGFFMHINKAILFTKIETLFTAKYNGADKQLYLNLCKTILFYEPVNNAIIKGNLSNWDNLPKDKSLFAAKNGYGLPIGNLTSQVFANVYMSALDHFIKHQLSVKYYGRYVDDFVLVHTNKAYLKSLILIISKFLKTELHLKLHPKKIYLQHYSKGVSYIGGFIKTNRIYVSKRTKGNFYAAILEQNKLIEHTINPSKAEKQLFLSSMNSYLGILKHFKSYKLRKYYISENLSEKWMEYFSVNTSFTKFTKLKVPKGV</sequence>
<comment type="caution">
    <text evidence="3">The sequence shown here is derived from an EMBL/GenBank/DDBJ whole genome shotgun (WGS) entry which is preliminary data.</text>
</comment>
<protein>
    <recommendedName>
        <fullName evidence="2">Reverse transcriptase domain-containing protein</fullName>
    </recommendedName>
</protein>
<evidence type="ECO:0000313" key="3">
    <source>
        <dbReference type="EMBL" id="TXE16017.1"/>
    </source>
</evidence>
<dbReference type="CDD" id="cd01646">
    <property type="entry name" value="RT_Bac_retron_I"/>
    <property type="match status" value="1"/>
</dbReference>
<keyword evidence="4" id="KW-1185">Reference proteome</keyword>
<dbReference type="STRING" id="1123037.GCA_000425305_03240"/>
<reference evidence="3 4" key="1">
    <citation type="submission" date="2019-08" db="EMBL/GenBank/DDBJ databases">
        <title>Genome of Psychroserpens burtonensis ACAM 167.</title>
        <authorList>
            <person name="Bowman J.P."/>
        </authorList>
    </citation>
    <scope>NUCLEOTIDE SEQUENCE [LARGE SCALE GENOMIC DNA]</scope>
    <source>
        <strain evidence="3 4">ACAM 167</strain>
    </source>
</reference>
<dbReference type="Proteomes" id="UP000321938">
    <property type="component" value="Unassembled WGS sequence"/>
</dbReference>
<evidence type="ECO:0000313" key="4">
    <source>
        <dbReference type="Proteomes" id="UP000321938"/>
    </source>
</evidence>
<proteinExistence type="inferred from homology"/>
<dbReference type="SUPFAM" id="SSF56672">
    <property type="entry name" value="DNA/RNA polymerases"/>
    <property type="match status" value="1"/>
</dbReference>
<evidence type="ECO:0000256" key="1">
    <source>
        <dbReference type="ARBA" id="ARBA00034120"/>
    </source>
</evidence>
<feature type="domain" description="Reverse transcriptase" evidence="2">
    <location>
        <begin position="43"/>
        <end position="301"/>
    </location>
</feature>
<dbReference type="Pfam" id="PF00078">
    <property type="entry name" value="RVT_1"/>
    <property type="match status" value="1"/>
</dbReference>
<name>A0A5C7B3U4_9FLAO</name>
<dbReference type="PROSITE" id="PS50878">
    <property type="entry name" value="RT_POL"/>
    <property type="match status" value="1"/>
</dbReference>
<evidence type="ECO:0000259" key="2">
    <source>
        <dbReference type="PROSITE" id="PS50878"/>
    </source>
</evidence>
<dbReference type="InterPro" id="IPR043502">
    <property type="entry name" value="DNA/RNA_pol_sf"/>
</dbReference>
<gene>
    <name evidence="3" type="ORF">ES692_13940</name>
</gene>
<dbReference type="OrthoDB" id="9780724at2"/>
<dbReference type="PANTHER" id="PTHR34047">
    <property type="entry name" value="NUCLEAR INTRON MATURASE 1, MITOCHONDRIAL-RELATED"/>
    <property type="match status" value="1"/>
</dbReference>
<dbReference type="RefSeq" id="WP_051229735.1">
    <property type="nucleotide sequence ID" value="NZ_VOSB01000021.1"/>
</dbReference>
<comment type="similarity">
    <text evidence="1">Belongs to the bacterial reverse transcriptase family.</text>
</comment>
<dbReference type="PANTHER" id="PTHR34047:SF8">
    <property type="entry name" value="PROTEIN YKFC"/>
    <property type="match status" value="1"/>
</dbReference>
<dbReference type="EMBL" id="VOSB01000021">
    <property type="protein sequence ID" value="TXE16017.1"/>
    <property type="molecule type" value="Genomic_DNA"/>
</dbReference>
<accession>A0A5C7B3U4</accession>